<dbReference type="Proteomes" id="UP000619761">
    <property type="component" value="Unassembled WGS sequence"/>
</dbReference>
<evidence type="ECO:0000313" key="2">
    <source>
        <dbReference type="EMBL" id="GGY65242.1"/>
    </source>
</evidence>
<organism evidence="2 3">
    <name type="scientific">Cellvibrio zantedeschiae</name>
    <dbReference type="NCBI Taxonomy" id="1237077"/>
    <lineage>
        <taxon>Bacteria</taxon>
        <taxon>Pseudomonadati</taxon>
        <taxon>Pseudomonadota</taxon>
        <taxon>Gammaproteobacteria</taxon>
        <taxon>Cellvibrionales</taxon>
        <taxon>Cellvibrionaceae</taxon>
        <taxon>Cellvibrio</taxon>
    </lineage>
</organism>
<dbReference type="InterPro" id="IPR011008">
    <property type="entry name" value="Dimeric_a/b-barrel"/>
</dbReference>
<accession>A0ABQ3ATX3</accession>
<dbReference type="SUPFAM" id="SSF54909">
    <property type="entry name" value="Dimeric alpha+beta barrel"/>
    <property type="match status" value="1"/>
</dbReference>
<dbReference type="InterPro" id="IPR007138">
    <property type="entry name" value="ABM_dom"/>
</dbReference>
<comment type="caution">
    <text evidence="2">The sequence shown here is derived from an EMBL/GenBank/DDBJ whole genome shotgun (WGS) entry which is preliminary data.</text>
</comment>
<dbReference type="EMBL" id="BMYZ01000001">
    <property type="protein sequence ID" value="GGY65242.1"/>
    <property type="molecule type" value="Genomic_DNA"/>
</dbReference>
<dbReference type="RefSeq" id="WP_189416014.1">
    <property type="nucleotide sequence ID" value="NZ_BMYZ01000001.1"/>
</dbReference>
<name>A0ABQ3ATX3_9GAMM</name>
<proteinExistence type="predicted"/>
<evidence type="ECO:0000259" key="1">
    <source>
        <dbReference type="Pfam" id="PF03992"/>
    </source>
</evidence>
<protein>
    <recommendedName>
        <fullName evidence="1">ABM domain-containing protein</fullName>
    </recommendedName>
</protein>
<sequence>MSITRINHFEAKAGSEADLLAFMQDVVNEVSKADGCIKCHLLKGAENSAQLAVIEELISIAHHQAAASIIPKERIQQATVFFAKPPFGIYYTNE</sequence>
<evidence type="ECO:0000313" key="3">
    <source>
        <dbReference type="Proteomes" id="UP000619761"/>
    </source>
</evidence>
<feature type="domain" description="ABM" evidence="1">
    <location>
        <begin position="3"/>
        <end position="65"/>
    </location>
</feature>
<dbReference type="Gene3D" id="3.30.70.100">
    <property type="match status" value="1"/>
</dbReference>
<dbReference type="Pfam" id="PF03992">
    <property type="entry name" value="ABM"/>
    <property type="match status" value="1"/>
</dbReference>
<gene>
    <name evidence="2" type="ORF">GCM10011613_06370</name>
</gene>
<reference evidence="3" key="1">
    <citation type="journal article" date="2019" name="Int. J. Syst. Evol. Microbiol.">
        <title>The Global Catalogue of Microorganisms (GCM) 10K type strain sequencing project: providing services to taxonomists for standard genome sequencing and annotation.</title>
        <authorList>
            <consortium name="The Broad Institute Genomics Platform"/>
            <consortium name="The Broad Institute Genome Sequencing Center for Infectious Disease"/>
            <person name="Wu L."/>
            <person name="Ma J."/>
        </authorList>
    </citation>
    <scope>NUCLEOTIDE SEQUENCE [LARGE SCALE GENOMIC DNA]</scope>
    <source>
        <strain evidence="3">KCTC 32239</strain>
    </source>
</reference>
<keyword evidence="3" id="KW-1185">Reference proteome</keyword>